<proteinExistence type="predicted"/>
<name>A0ABY5M8X1_9ACTN</name>
<dbReference type="EMBL" id="CP102173">
    <property type="protein sequence ID" value="UUP13394.1"/>
    <property type="molecule type" value="Genomic_DNA"/>
</dbReference>
<gene>
    <name evidence="2" type="ORF">NQV15_16325</name>
</gene>
<accession>A0ABY5M8X1</accession>
<keyword evidence="3" id="KW-1185">Reference proteome</keyword>
<evidence type="ECO:0000313" key="2">
    <source>
        <dbReference type="EMBL" id="UUP13394.1"/>
    </source>
</evidence>
<dbReference type="Proteomes" id="UP001316184">
    <property type="component" value="Chromosome"/>
</dbReference>
<protein>
    <submittedName>
        <fullName evidence="2">Uncharacterized protein</fullName>
    </submittedName>
</protein>
<sequence>MRALLRAAAVAVASTALVAGTTTMASAAPGDTATVTTAVIQPVALSGFKNSTSTFVPGTFAYAAPGSTSTPYGLKANVNVNGRLVAAGVRINSNGFYYERAWGAGAVTLTNFTLSGYDSRPAPHRGAYTDRPVAGASNAVQIRYGVEYRSGLQVRKKGKKLTFKIKARYVDSRGKNVGIRKATIQVKKGSKWKTLKKVNLKKNGTKTFTRKDGKKRYYRLVIKTTSVYEGGHTKGMKI</sequence>
<dbReference type="RefSeq" id="WP_232403966.1">
    <property type="nucleotide sequence ID" value="NZ_CP102173.1"/>
</dbReference>
<evidence type="ECO:0000313" key="3">
    <source>
        <dbReference type="Proteomes" id="UP001316184"/>
    </source>
</evidence>
<evidence type="ECO:0000256" key="1">
    <source>
        <dbReference type="SAM" id="SignalP"/>
    </source>
</evidence>
<feature type="chain" id="PRO_5046997702" evidence="1">
    <location>
        <begin position="28"/>
        <end position="238"/>
    </location>
</feature>
<reference evidence="2 3" key="1">
    <citation type="submission" date="2022-08" db="EMBL/GenBank/DDBJ databases">
        <title>novel species in genus Aeromicrobium.</title>
        <authorList>
            <person name="Ye L."/>
        </authorList>
    </citation>
    <scope>NUCLEOTIDE SEQUENCE [LARGE SCALE GENOMIC DNA]</scope>
    <source>
        <strain evidence="3">zg-Y1379</strain>
    </source>
</reference>
<organism evidence="2 3">
    <name type="scientific">Aeromicrobium wangtongii</name>
    <dbReference type="NCBI Taxonomy" id="2969247"/>
    <lineage>
        <taxon>Bacteria</taxon>
        <taxon>Bacillati</taxon>
        <taxon>Actinomycetota</taxon>
        <taxon>Actinomycetes</taxon>
        <taxon>Propionibacteriales</taxon>
        <taxon>Nocardioidaceae</taxon>
        <taxon>Aeromicrobium</taxon>
    </lineage>
</organism>
<feature type="signal peptide" evidence="1">
    <location>
        <begin position="1"/>
        <end position="27"/>
    </location>
</feature>
<keyword evidence="1" id="KW-0732">Signal</keyword>